<keyword evidence="3" id="KW-1185">Reference proteome</keyword>
<protein>
    <submittedName>
        <fullName evidence="2">Iron-sulfur cluster assembly accessory protein</fullName>
    </submittedName>
</protein>
<dbReference type="InterPro" id="IPR000361">
    <property type="entry name" value="ATAP_core_dom"/>
</dbReference>
<comment type="caution">
    <text evidence="2">The sequence shown here is derived from an EMBL/GenBank/DDBJ whole genome shotgun (WGS) entry which is preliminary data.</text>
</comment>
<sequence>MEVAVSTEVPVKLTANAVAEVKRLMNEPGFEAGQHLRIGVKGGGCSGLSYVLGFDRMEADDKEYEIEGIPVVMKDAHGIYLLGMQVDYSDGLNARGFVFNNPNASSSCGCGSSFAV</sequence>
<dbReference type="InterPro" id="IPR016092">
    <property type="entry name" value="ATAP"/>
</dbReference>
<dbReference type="InterPro" id="IPR017870">
    <property type="entry name" value="FeS_cluster_insertion_CS"/>
</dbReference>
<dbReference type="RefSeq" id="WP_345083568.1">
    <property type="nucleotide sequence ID" value="NZ_BAABFA010000018.1"/>
</dbReference>
<dbReference type="Gene3D" id="2.60.300.12">
    <property type="entry name" value="HesB-like domain"/>
    <property type="match status" value="1"/>
</dbReference>
<reference evidence="3" key="1">
    <citation type="journal article" date="2019" name="Int. J. Syst. Evol. Microbiol.">
        <title>The Global Catalogue of Microorganisms (GCM) 10K type strain sequencing project: providing services to taxonomists for standard genome sequencing and annotation.</title>
        <authorList>
            <consortium name="The Broad Institute Genomics Platform"/>
            <consortium name="The Broad Institute Genome Sequencing Center for Infectious Disease"/>
            <person name="Wu L."/>
            <person name="Ma J."/>
        </authorList>
    </citation>
    <scope>NUCLEOTIDE SEQUENCE [LARGE SCALE GENOMIC DNA]</scope>
    <source>
        <strain evidence="3">JCM 32105</strain>
    </source>
</reference>
<dbReference type="Pfam" id="PF01521">
    <property type="entry name" value="Fe-S_biosyn"/>
    <property type="match status" value="1"/>
</dbReference>
<dbReference type="EMBL" id="BAABFA010000018">
    <property type="protein sequence ID" value="GAA4467808.1"/>
    <property type="molecule type" value="Genomic_DNA"/>
</dbReference>
<dbReference type="PANTHER" id="PTHR47265">
    <property type="entry name" value="IRON-SULFUR ASSEMBLY PROTEIN ISCA, CHLOROPLASTIC"/>
    <property type="match status" value="1"/>
</dbReference>
<dbReference type="Proteomes" id="UP001500067">
    <property type="component" value="Unassembled WGS sequence"/>
</dbReference>
<gene>
    <name evidence="2" type="ORF">GCM10023093_24250</name>
</gene>
<organism evidence="2 3">
    <name type="scientific">Nemorincola caseinilytica</name>
    <dbReference type="NCBI Taxonomy" id="2054315"/>
    <lineage>
        <taxon>Bacteria</taxon>
        <taxon>Pseudomonadati</taxon>
        <taxon>Bacteroidota</taxon>
        <taxon>Chitinophagia</taxon>
        <taxon>Chitinophagales</taxon>
        <taxon>Chitinophagaceae</taxon>
        <taxon>Nemorincola</taxon>
    </lineage>
</organism>
<evidence type="ECO:0000313" key="3">
    <source>
        <dbReference type="Proteomes" id="UP001500067"/>
    </source>
</evidence>
<evidence type="ECO:0000259" key="1">
    <source>
        <dbReference type="Pfam" id="PF01521"/>
    </source>
</evidence>
<accession>A0ABP8NLH7</accession>
<dbReference type="InterPro" id="IPR031108">
    <property type="entry name" value="IscA_plant_cyanobact"/>
</dbReference>
<dbReference type="PROSITE" id="PS01152">
    <property type="entry name" value="HESB"/>
    <property type="match status" value="1"/>
</dbReference>
<dbReference type="NCBIfam" id="TIGR00049">
    <property type="entry name" value="iron-sulfur cluster assembly accessory protein"/>
    <property type="match status" value="1"/>
</dbReference>
<dbReference type="InterPro" id="IPR035903">
    <property type="entry name" value="HesB-like_dom_sf"/>
</dbReference>
<feature type="domain" description="Core" evidence="1">
    <location>
        <begin position="11"/>
        <end position="111"/>
    </location>
</feature>
<dbReference type="SUPFAM" id="SSF89360">
    <property type="entry name" value="HesB-like domain"/>
    <property type="match status" value="1"/>
</dbReference>
<name>A0ABP8NLH7_9BACT</name>
<proteinExistence type="predicted"/>
<dbReference type="PANTHER" id="PTHR47265:SF1">
    <property type="entry name" value="IRON-SULFUR ASSEMBLY PROTEIN ISCA, CHLOROPLASTIC"/>
    <property type="match status" value="1"/>
</dbReference>
<evidence type="ECO:0000313" key="2">
    <source>
        <dbReference type="EMBL" id="GAA4467808.1"/>
    </source>
</evidence>